<feature type="region of interest" description="Disordered" evidence="1">
    <location>
        <begin position="1"/>
        <end position="21"/>
    </location>
</feature>
<gene>
    <name evidence="2" type="ORF">C8Q69DRAFT_228068</name>
</gene>
<dbReference type="Pfam" id="PF13489">
    <property type="entry name" value="Methyltransf_23"/>
    <property type="match status" value="1"/>
</dbReference>
<evidence type="ECO:0000256" key="1">
    <source>
        <dbReference type="SAM" id="MobiDB-lite"/>
    </source>
</evidence>
<reference evidence="2 3" key="1">
    <citation type="journal article" date="2018" name="Front. Microbiol.">
        <title>Genomic and genetic insights into a cosmopolitan fungus, Paecilomyces variotii (Eurotiales).</title>
        <authorList>
            <person name="Urquhart A.S."/>
            <person name="Mondo S.J."/>
            <person name="Makela M.R."/>
            <person name="Hane J.K."/>
            <person name="Wiebenga A."/>
            <person name="He G."/>
            <person name="Mihaltcheva S."/>
            <person name="Pangilinan J."/>
            <person name="Lipzen A."/>
            <person name="Barry K."/>
            <person name="de Vries R.P."/>
            <person name="Grigoriev I.V."/>
            <person name="Idnurm A."/>
        </authorList>
    </citation>
    <scope>NUCLEOTIDE SEQUENCE [LARGE SCALE GENOMIC DNA]</scope>
    <source>
        <strain evidence="2 3">CBS 101075</strain>
    </source>
</reference>
<protein>
    <submittedName>
        <fullName evidence="2">S-adenosyl-L-methionine-dependent methyltransferase</fullName>
    </submittedName>
</protein>
<keyword evidence="2" id="KW-0489">Methyltransferase</keyword>
<keyword evidence="2" id="KW-0808">Transferase</keyword>
<dbReference type="PANTHER" id="PTHR43591:SF10">
    <property type="entry name" value="ABC TRANSMEMBRANE TYPE-1 DOMAIN-CONTAINING PROTEIN-RELATED"/>
    <property type="match status" value="1"/>
</dbReference>
<dbReference type="GO" id="GO:0032259">
    <property type="term" value="P:methylation"/>
    <property type="evidence" value="ECO:0007669"/>
    <property type="project" value="UniProtKB-KW"/>
</dbReference>
<dbReference type="SUPFAM" id="SSF53335">
    <property type="entry name" value="S-adenosyl-L-methionine-dependent methyltransferases"/>
    <property type="match status" value="1"/>
</dbReference>
<dbReference type="Proteomes" id="UP000283841">
    <property type="component" value="Unassembled WGS sequence"/>
</dbReference>
<evidence type="ECO:0000313" key="3">
    <source>
        <dbReference type="Proteomes" id="UP000283841"/>
    </source>
</evidence>
<dbReference type="CDD" id="cd02440">
    <property type="entry name" value="AdoMet_MTases"/>
    <property type="match status" value="1"/>
</dbReference>
<dbReference type="AlphaFoldDB" id="A0A443HWA3"/>
<accession>A0A443HWA3</accession>
<dbReference type="EMBL" id="RCNU01000004">
    <property type="protein sequence ID" value="RWQ96014.1"/>
    <property type="molecule type" value="Genomic_DNA"/>
</dbReference>
<dbReference type="PANTHER" id="PTHR43591">
    <property type="entry name" value="METHYLTRANSFERASE"/>
    <property type="match status" value="1"/>
</dbReference>
<organism evidence="2 3">
    <name type="scientific">Byssochlamys spectabilis</name>
    <name type="common">Paecilomyces variotii</name>
    <dbReference type="NCBI Taxonomy" id="264951"/>
    <lineage>
        <taxon>Eukaryota</taxon>
        <taxon>Fungi</taxon>
        <taxon>Dikarya</taxon>
        <taxon>Ascomycota</taxon>
        <taxon>Pezizomycotina</taxon>
        <taxon>Eurotiomycetes</taxon>
        <taxon>Eurotiomycetidae</taxon>
        <taxon>Eurotiales</taxon>
        <taxon>Thermoascaceae</taxon>
        <taxon>Paecilomyces</taxon>
    </lineage>
</organism>
<dbReference type="GeneID" id="39595639"/>
<dbReference type="STRING" id="264951.A0A443HWA3"/>
<dbReference type="Gene3D" id="3.40.50.150">
    <property type="entry name" value="Vaccinia Virus protein VP39"/>
    <property type="match status" value="1"/>
</dbReference>
<proteinExistence type="predicted"/>
<dbReference type="InterPro" id="IPR029063">
    <property type="entry name" value="SAM-dependent_MTases_sf"/>
</dbReference>
<keyword evidence="3" id="KW-1185">Reference proteome</keyword>
<dbReference type="GO" id="GO:0008168">
    <property type="term" value="F:methyltransferase activity"/>
    <property type="evidence" value="ECO:0007669"/>
    <property type="project" value="UniProtKB-KW"/>
</dbReference>
<comment type="caution">
    <text evidence="2">The sequence shown here is derived from an EMBL/GenBank/DDBJ whole genome shotgun (WGS) entry which is preliminary data.</text>
</comment>
<dbReference type="RefSeq" id="XP_028485659.1">
    <property type="nucleotide sequence ID" value="XM_028626362.1"/>
</dbReference>
<evidence type="ECO:0000313" key="2">
    <source>
        <dbReference type="EMBL" id="RWQ96014.1"/>
    </source>
</evidence>
<name>A0A443HWA3_BYSSP</name>
<sequence>MGRRSSMAEHTGPDPGDDPFYQTIEVDTQVTGTDSTYEDELSSCTKSVTSIRDYRQEHGRRYHSYHDGRYLLPNDEAEAQRLDMMHEMMLFMMGQRLFLAPIADNPQQVLDLGTGTGIWALDFADRYPNAEVTGTDLSPIQPSYGPPNVHFIVDDMEDEWAFPEQQKFDFIHARFLALGIKDFPKLLTECFNNTIPGGWVEFQDWDLNMYSQDGSTTGTSIEQYYNIGIRAYEKTGHVVSPGPHLEQWFHEAGFTEIHVQKYLLPMGPWPKEEHLKSLGMWNLLQASTGFEASALAVLTRYENWTPADVVHLAEKAKLDARDRNIHALFDFYVVYGRRPL</sequence>
<dbReference type="VEuPathDB" id="FungiDB:C8Q69DRAFT_228068"/>